<evidence type="ECO:0000256" key="6">
    <source>
        <dbReference type="ARBA" id="ARBA00022801"/>
    </source>
</evidence>
<feature type="region of interest" description="Disordered" evidence="11">
    <location>
        <begin position="141"/>
        <end position="185"/>
    </location>
</feature>
<evidence type="ECO:0000256" key="4">
    <source>
        <dbReference type="ARBA" id="ARBA00009659"/>
    </source>
</evidence>
<feature type="compositionally biased region" description="Basic and acidic residues" evidence="11">
    <location>
        <begin position="171"/>
        <end position="183"/>
    </location>
</feature>
<keyword evidence="5" id="KW-0964">Secreted</keyword>
<dbReference type="GO" id="GO:0006644">
    <property type="term" value="P:phospholipid metabolic process"/>
    <property type="evidence" value="ECO:0007669"/>
    <property type="project" value="InterPro"/>
</dbReference>
<protein>
    <recommendedName>
        <fullName evidence="12">Phospholipase A2-like central domain-containing protein</fullName>
    </recommendedName>
</protein>
<dbReference type="GO" id="GO:0016042">
    <property type="term" value="P:lipid catabolic process"/>
    <property type="evidence" value="ECO:0007669"/>
    <property type="project" value="UniProtKB-KW"/>
</dbReference>
<evidence type="ECO:0000259" key="12">
    <source>
        <dbReference type="Pfam" id="PF05826"/>
    </source>
</evidence>
<reference evidence="13 14" key="1">
    <citation type="submission" date="2024-04" db="EMBL/GenBank/DDBJ databases">
        <authorList>
            <person name="Rising A."/>
            <person name="Reimegard J."/>
            <person name="Sonavane S."/>
            <person name="Akerstrom W."/>
            <person name="Nylinder S."/>
            <person name="Hedman E."/>
            <person name="Kallberg Y."/>
        </authorList>
    </citation>
    <scope>NUCLEOTIDE SEQUENCE [LARGE SCALE GENOMIC DNA]</scope>
</reference>
<dbReference type="AlphaFoldDB" id="A0AAV1ZUP6"/>
<dbReference type="Pfam" id="PF05826">
    <property type="entry name" value="Phospholip_A2_2"/>
    <property type="match status" value="1"/>
</dbReference>
<dbReference type="Proteomes" id="UP001497382">
    <property type="component" value="Unassembled WGS sequence"/>
</dbReference>
<dbReference type="Gene3D" id="1.20.90.10">
    <property type="entry name" value="Phospholipase A2 domain"/>
    <property type="match status" value="1"/>
</dbReference>
<feature type="domain" description="Phospholipase A2-like central" evidence="12">
    <location>
        <begin position="252"/>
        <end position="308"/>
    </location>
</feature>
<dbReference type="GO" id="GO:0050482">
    <property type="term" value="P:arachidonate secretion"/>
    <property type="evidence" value="ECO:0007669"/>
    <property type="project" value="InterPro"/>
</dbReference>
<evidence type="ECO:0000256" key="1">
    <source>
        <dbReference type="ARBA" id="ARBA00001604"/>
    </source>
</evidence>
<dbReference type="GO" id="GO:0005576">
    <property type="term" value="C:extracellular region"/>
    <property type="evidence" value="ECO:0007669"/>
    <property type="project" value="UniProtKB-SubCell"/>
</dbReference>
<dbReference type="PANTHER" id="PTHR12253">
    <property type="entry name" value="RH14732P"/>
    <property type="match status" value="1"/>
</dbReference>
<keyword evidence="7" id="KW-0106">Calcium</keyword>
<evidence type="ECO:0000256" key="7">
    <source>
        <dbReference type="ARBA" id="ARBA00022837"/>
    </source>
</evidence>
<keyword evidence="14" id="KW-1185">Reference proteome</keyword>
<dbReference type="InterPro" id="IPR033113">
    <property type="entry name" value="PLA2_histidine"/>
</dbReference>
<proteinExistence type="inferred from homology"/>
<evidence type="ECO:0000256" key="2">
    <source>
        <dbReference type="ARBA" id="ARBA00001913"/>
    </source>
</evidence>
<comment type="catalytic activity">
    <reaction evidence="1">
        <text>a 1,2-diacyl-sn-glycero-3-phosphocholine + H2O = a 1-acyl-sn-glycero-3-phosphocholine + a fatty acid + H(+)</text>
        <dbReference type="Rhea" id="RHEA:15801"/>
        <dbReference type="ChEBI" id="CHEBI:15377"/>
        <dbReference type="ChEBI" id="CHEBI:15378"/>
        <dbReference type="ChEBI" id="CHEBI:28868"/>
        <dbReference type="ChEBI" id="CHEBI:57643"/>
        <dbReference type="ChEBI" id="CHEBI:58168"/>
        <dbReference type="EC" id="3.1.1.4"/>
    </reaction>
</comment>
<evidence type="ECO:0000256" key="3">
    <source>
        <dbReference type="ARBA" id="ARBA00004613"/>
    </source>
</evidence>
<accession>A0AAV1ZUP6</accession>
<evidence type="ECO:0000313" key="13">
    <source>
        <dbReference type="EMBL" id="CAL1275593.1"/>
    </source>
</evidence>
<evidence type="ECO:0000256" key="5">
    <source>
        <dbReference type="ARBA" id="ARBA00022525"/>
    </source>
</evidence>
<evidence type="ECO:0000256" key="10">
    <source>
        <dbReference type="ARBA" id="ARBA00023145"/>
    </source>
</evidence>
<comment type="cofactor">
    <cofactor evidence="2">
        <name>Ca(2+)</name>
        <dbReference type="ChEBI" id="CHEBI:29108"/>
    </cofactor>
</comment>
<dbReference type="InterPro" id="IPR036444">
    <property type="entry name" value="PLipase_A2_dom_sf"/>
</dbReference>
<evidence type="ECO:0000256" key="9">
    <source>
        <dbReference type="ARBA" id="ARBA00023098"/>
    </source>
</evidence>
<dbReference type="PROSITE" id="PS00118">
    <property type="entry name" value="PA2_HIS"/>
    <property type="match status" value="1"/>
</dbReference>
<evidence type="ECO:0000256" key="11">
    <source>
        <dbReference type="SAM" id="MobiDB-lite"/>
    </source>
</evidence>
<keyword evidence="10" id="KW-0865">Zymogen</keyword>
<organism evidence="13 14">
    <name type="scientific">Larinioides sclopetarius</name>
    <dbReference type="NCBI Taxonomy" id="280406"/>
    <lineage>
        <taxon>Eukaryota</taxon>
        <taxon>Metazoa</taxon>
        <taxon>Ecdysozoa</taxon>
        <taxon>Arthropoda</taxon>
        <taxon>Chelicerata</taxon>
        <taxon>Arachnida</taxon>
        <taxon>Araneae</taxon>
        <taxon>Araneomorphae</taxon>
        <taxon>Entelegynae</taxon>
        <taxon>Araneoidea</taxon>
        <taxon>Araneidae</taxon>
        <taxon>Larinioides</taxon>
    </lineage>
</organism>
<comment type="similarity">
    <text evidence="4">Belongs to the phospholipase A2 family. Group III subfamily.</text>
</comment>
<dbReference type="EMBL" id="CAXIEN010000086">
    <property type="protein sequence ID" value="CAL1275593.1"/>
    <property type="molecule type" value="Genomic_DNA"/>
</dbReference>
<dbReference type="InterPro" id="IPR016090">
    <property type="entry name" value="PLA2-like_dom"/>
</dbReference>
<dbReference type="SUPFAM" id="SSF48619">
    <property type="entry name" value="Phospholipase A2, PLA2"/>
    <property type="match status" value="1"/>
</dbReference>
<keyword evidence="9" id="KW-0443">Lipid metabolism</keyword>
<evidence type="ECO:0000313" key="14">
    <source>
        <dbReference type="Proteomes" id="UP001497382"/>
    </source>
</evidence>
<dbReference type="GO" id="GO:0004623">
    <property type="term" value="F:phospholipase A2 activity"/>
    <property type="evidence" value="ECO:0007669"/>
    <property type="project" value="UniProtKB-EC"/>
</dbReference>
<keyword evidence="6" id="KW-0378">Hydrolase</keyword>
<comment type="caution">
    <text evidence="13">The sequence shown here is derived from an EMBL/GenBank/DDBJ whole genome shotgun (WGS) entry which is preliminary data.</text>
</comment>
<feature type="compositionally biased region" description="Polar residues" evidence="11">
    <location>
        <begin position="141"/>
        <end position="152"/>
    </location>
</feature>
<evidence type="ECO:0000256" key="8">
    <source>
        <dbReference type="ARBA" id="ARBA00022963"/>
    </source>
</evidence>
<gene>
    <name evidence="13" type="ORF">LARSCL_LOCUS8167</name>
</gene>
<sequence length="333" mass="38857">MISWVSWEFSLKMAWRAERESENNKSPLEKPFLNVVFSDRNRQNSDIFYQTEKALLNNKLTDEKISRCQNFSDKIIKEFNQKLTEEELQNYLSRCRVFLQQNSKRFGSKDKNDTTRLPPFENYKSQEHYYYTEQHLTAENSKQVNGKNTGSSDKSHSVPVTKLDEGNLIEKPTDKPENQKTESDNAILNSKNTNWSLWNYLLGGKDPRKSSNENRAFENFERNPTTESSINLENPIDLEYFTTEIAPLWKIIMPGTKWCGAGNIAVNDDDLGYFEDVDRCCRAHDKCNDIIPPGGSKYNLTNTSTFTVYAHIFPFIVIKHYIFVLFHSYHQFC</sequence>
<name>A0AAV1ZUP6_9ARAC</name>
<comment type="subcellular location">
    <subcellularLocation>
        <location evidence="3">Secreted</location>
    </subcellularLocation>
</comment>
<keyword evidence="8" id="KW-0442">Lipid degradation</keyword>